<name>A0A2I0V7L4_9ASPA</name>
<evidence type="ECO:0000313" key="5">
    <source>
        <dbReference type="Proteomes" id="UP000233837"/>
    </source>
</evidence>
<keyword evidence="2" id="KW-1133">Transmembrane helix</keyword>
<dbReference type="OrthoDB" id="8062037at2759"/>
<feature type="transmembrane region" description="Helical" evidence="2">
    <location>
        <begin position="6"/>
        <end position="30"/>
    </location>
</feature>
<sequence length="200" mass="21966">MLGSGLNLVTTVIGFGMSATFIVFICARLICGRIRSSESRAAAFGLEHRSDLYTAEHAFHGLEPVEVAAIPTVKFRREAFHSKEDAQCSICLGEYEDKEMLRILPACLHNFHLNCIDVWLQKQSTCPICRLPLNVIHEQSLASPFARSQQAHGDELGNDHSNSWLLPTYQHTGSSGNNLEMDETISIVVGVADGDHESGA</sequence>
<dbReference type="InterPro" id="IPR053070">
    <property type="entry name" value="RING-type_E3_ubiquitin-ligase"/>
</dbReference>
<dbReference type="PANTHER" id="PTHR47035">
    <property type="entry name" value="OS11G0150450 PROTEIN"/>
    <property type="match status" value="1"/>
</dbReference>
<protein>
    <submittedName>
        <fullName evidence="4">RING-H2 finger protein ATL12</fullName>
    </submittedName>
</protein>
<keyword evidence="1" id="KW-0863">Zinc-finger</keyword>
<dbReference type="PANTHER" id="PTHR47035:SF4">
    <property type="entry name" value="OS02G0676500 PROTEIN"/>
    <property type="match status" value="1"/>
</dbReference>
<reference evidence="4 5" key="2">
    <citation type="journal article" date="2017" name="Nature">
        <title>The Apostasia genome and the evolution of orchids.</title>
        <authorList>
            <person name="Zhang G.Q."/>
            <person name="Liu K.W."/>
            <person name="Li Z."/>
            <person name="Lohaus R."/>
            <person name="Hsiao Y.Y."/>
            <person name="Niu S.C."/>
            <person name="Wang J.Y."/>
            <person name="Lin Y.C."/>
            <person name="Xu Q."/>
            <person name="Chen L.J."/>
            <person name="Yoshida K."/>
            <person name="Fujiwara S."/>
            <person name="Wang Z.W."/>
            <person name="Zhang Y.Q."/>
            <person name="Mitsuda N."/>
            <person name="Wang M."/>
            <person name="Liu G.H."/>
            <person name="Pecoraro L."/>
            <person name="Huang H.X."/>
            <person name="Xiao X.J."/>
            <person name="Lin M."/>
            <person name="Wu X.Y."/>
            <person name="Wu W.L."/>
            <person name="Chen Y.Y."/>
            <person name="Chang S.B."/>
            <person name="Sakamoto S."/>
            <person name="Ohme-Takagi M."/>
            <person name="Yagi M."/>
            <person name="Zeng S.J."/>
            <person name="Shen C.Y."/>
            <person name="Yeh C.M."/>
            <person name="Luo Y.B."/>
            <person name="Tsai W.C."/>
            <person name="Van de Peer Y."/>
            <person name="Liu Z.J."/>
        </authorList>
    </citation>
    <scope>NUCLEOTIDE SEQUENCE [LARGE SCALE GENOMIC DNA]</scope>
    <source>
        <tissue evidence="4">The whole plant</tissue>
    </source>
</reference>
<keyword evidence="2" id="KW-0812">Transmembrane</keyword>
<dbReference type="Pfam" id="PF13639">
    <property type="entry name" value="zf-RING_2"/>
    <property type="match status" value="1"/>
</dbReference>
<dbReference type="Gene3D" id="3.30.40.10">
    <property type="entry name" value="Zinc/RING finger domain, C3HC4 (zinc finger)"/>
    <property type="match status" value="1"/>
</dbReference>
<dbReference type="FunFam" id="3.30.40.10:FF:000971">
    <property type="entry name" value="Putative RING zinc finger domain superfamily protein"/>
    <property type="match status" value="1"/>
</dbReference>
<evidence type="ECO:0000259" key="3">
    <source>
        <dbReference type="PROSITE" id="PS50089"/>
    </source>
</evidence>
<dbReference type="GO" id="GO:0008270">
    <property type="term" value="F:zinc ion binding"/>
    <property type="evidence" value="ECO:0007669"/>
    <property type="project" value="UniProtKB-KW"/>
</dbReference>
<evidence type="ECO:0000313" key="4">
    <source>
        <dbReference type="EMBL" id="PKU59397.1"/>
    </source>
</evidence>
<organism evidence="4 5">
    <name type="scientific">Dendrobium catenatum</name>
    <dbReference type="NCBI Taxonomy" id="906689"/>
    <lineage>
        <taxon>Eukaryota</taxon>
        <taxon>Viridiplantae</taxon>
        <taxon>Streptophyta</taxon>
        <taxon>Embryophyta</taxon>
        <taxon>Tracheophyta</taxon>
        <taxon>Spermatophyta</taxon>
        <taxon>Magnoliopsida</taxon>
        <taxon>Liliopsida</taxon>
        <taxon>Asparagales</taxon>
        <taxon>Orchidaceae</taxon>
        <taxon>Epidendroideae</taxon>
        <taxon>Malaxideae</taxon>
        <taxon>Dendrobiinae</taxon>
        <taxon>Dendrobium</taxon>
    </lineage>
</organism>
<evidence type="ECO:0000256" key="2">
    <source>
        <dbReference type="SAM" id="Phobius"/>
    </source>
</evidence>
<dbReference type="AlphaFoldDB" id="A0A2I0V7L4"/>
<dbReference type="SUPFAM" id="SSF57850">
    <property type="entry name" value="RING/U-box"/>
    <property type="match status" value="1"/>
</dbReference>
<dbReference type="InterPro" id="IPR001841">
    <property type="entry name" value="Znf_RING"/>
</dbReference>
<dbReference type="EMBL" id="KZ504112">
    <property type="protein sequence ID" value="PKU59397.1"/>
    <property type="molecule type" value="Genomic_DNA"/>
</dbReference>
<dbReference type="PROSITE" id="PS50089">
    <property type="entry name" value="ZF_RING_2"/>
    <property type="match status" value="1"/>
</dbReference>
<dbReference type="CDD" id="cd16461">
    <property type="entry name" value="RING-H2_EL5-like"/>
    <property type="match status" value="1"/>
</dbReference>
<proteinExistence type="predicted"/>
<reference evidence="4 5" key="1">
    <citation type="journal article" date="2016" name="Sci. Rep.">
        <title>The Dendrobium catenatum Lindl. genome sequence provides insights into polysaccharide synthase, floral development and adaptive evolution.</title>
        <authorList>
            <person name="Zhang G.Q."/>
            <person name="Xu Q."/>
            <person name="Bian C."/>
            <person name="Tsai W.C."/>
            <person name="Yeh C.M."/>
            <person name="Liu K.W."/>
            <person name="Yoshida K."/>
            <person name="Zhang L.S."/>
            <person name="Chang S.B."/>
            <person name="Chen F."/>
            <person name="Shi Y."/>
            <person name="Su Y.Y."/>
            <person name="Zhang Y.Q."/>
            <person name="Chen L.J."/>
            <person name="Yin Y."/>
            <person name="Lin M."/>
            <person name="Huang H."/>
            <person name="Deng H."/>
            <person name="Wang Z.W."/>
            <person name="Zhu S.L."/>
            <person name="Zhao X."/>
            <person name="Deng C."/>
            <person name="Niu S.C."/>
            <person name="Huang J."/>
            <person name="Wang M."/>
            <person name="Liu G.H."/>
            <person name="Yang H.J."/>
            <person name="Xiao X.J."/>
            <person name="Hsiao Y.Y."/>
            <person name="Wu W.L."/>
            <person name="Chen Y.Y."/>
            <person name="Mitsuda N."/>
            <person name="Ohme-Takagi M."/>
            <person name="Luo Y.B."/>
            <person name="Van de Peer Y."/>
            <person name="Liu Z.J."/>
        </authorList>
    </citation>
    <scope>NUCLEOTIDE SEQUENCE [LARGE SCALE GENOMIC DNA]</scope>
    <source>
        <tissue evidence="4">The whole plant</tissue>
    </source>
</reference>
<feature type="domain" description="RING-type" evidence="3">
    <location>
        <begin position="88"/>
        <end position="130"/>
    </location>
</feature>
<accession>A0A2I0V7L4</accession>
<keyword evidence="1" id="KW-0862">Zinc</keyword>
<gene>
    <name evidence="4" type="primary">ATL12</name>
    <name evidence="4" type="ORF">MA16_Dca012725</name>
</gene>
<dbReference type="InterPro" id="IPR013083">
    <property type="entry name" value="Znf_RING/FYVE/PHD"/>
</dbReference>
<evidence type="ECO:0000256" key="1">
    <source>
        <dbReference type="PROSITE-ProRule" id="PRU00175"/>
    </source>
</evidence>
<dbReference type="Proteomes" id="UP000233837">
    <property type="component" value="Unassembled WGS sequence"/>
</dbReference>
<dbReference type="SMART" id="SM00184">
    <property type="entry name" value="RING"/>
    <property type="match status" value="1"/>
</dbReference>
<keyword evidence="2" id="KW-0472">Membrane</keyword>
<keyword evidence="5" id="KW-1185">Reference proteome</keyword>
<keyword evidence="1" id="KW-0479">Metal-binding</keyword>